<name>A0ABT9KSV7_9ACTN</name>
<proteinExistence type="predicted"/>
<dbReference type="Proteomes" id="UP001234880">
    <property type="component" value="Unassembled WGS sequence"/>
</dbReference>
<evidence type="ECO:0000313" key="3">
    <source>
        <dbReference type="Proteomes" id="UP001234880"/>
    </source>
</evidence>
<reference evidence="2 3" key="1">
    <citation type="submission" date="2023-07" db="EMBL/GenBank/DDBJ databases">
        <title>Sequencing the genomes of 1000 actinobacteria strains.</title>
        <authorList>
            <person name="Klenk H.-P."/>
        </authorList>
    </citation>
    <scope>NUCLEOTIDE SEQUENCE [LARGE SCALE GENOMIC DNA]</scope>
    <source>
        <strain evidence="2 3">DSM 41600</strain>
    </source>
</reference>
<keyword evidence="1" id="KW-1133">Transmembrane helix</keyword>
<keyword evidence="3" id="KW-1185">Reference proteome</keyword>
<evidence type="ECO:0000256" key="1">
    <source>
        <dbReference type="SAM" id="Phobius"/>
    </source>
</evidence>
<organism evidence="2 3">
    <name type="scientific">Streptomyces demainii</name>
    <dbReference type="NCBI Taxonomy" id="588122"/>
    <lineage>
        <taxon>Bacteria</taxon>
        <taxon>Bacillati</taxon>
        <taxon>Actinomycetota</taxon>
        <taxon>Actinomycetes</taxon>
        <taxon>Kitasatosporales</taxon>
        <taxon>Streptomycetaceae</taxon>
        <taxon>Streptomyces</taxon>
    </lineage>
</organism>
<gene>
    <name evidence="2" type="ORF">JOF35_003796</name>
</gene>
<evidence type="ECO:0000313" key="2">
    <source>
        <dbReference type="EMBL" id="MDP9611519.1"/>
    </source>
</evidence>
<comment type="caution">
    <text evidence="2">The sequence shown here is derived from an EMBL/GenBank/DDBJ whole genome shotgun (WGS) entry which is preliminary data.</text>
</comment>
<dbReference type="EMBL" id="JAURUE010000001">
    <property type="protein sequence ID" value="MDP9611519.1"/>
    <property type="molecule type" value="Genomic_DNA"/>
</dbReference>
<keyword evidence="1" id="KW-0472">Membrane</keyword>
<feature type="transmembrane region" description="Helical" evidence="1">
    <location>
        <begin position="35"/>
        <end position="57"/>
    </location>
</feature>
<protein>
    <submittedName>
        <fullName evidence="2">Uncharacterized protein</fullName>
    </submittedName>
</protein>
<dbReference type="RefSeq" id="WP_307110815.1">
    <property type="nucleotide sequence ID" value="NZ_JAURUE010000001.1"/>
</dbReference>
<accession>A0ABT9KSV7</accession>
<sequence length="58" mass="6427">MKKTKLIVGRLRGGLSALWGRIADALESPEWWWEVGTTVVMSAIGCFLGLAIAYALYR</sequence>
<keyword evidence="1" id="KW-0812">Transmembrane</keyword>